<keyword evidence="3" id="KW-0645">Protease</keyword>
<dbReference type="EMBL" id="FOAZ01000004">
    <property type="protein sequence ID" value="SEK91577.1"/>
    <property type="molecule type" value="Genomic_DNA"/>
</dbReference>
<organism evidence="3 4">
    <name type="scientific">Streptacidiphilus jiangxiensis</name>
    <dbReference type="NCBI Taxonomy" id="235985"/>
    <lineage>
        <taxon>Bacteria</taxon>
        <taxon>Bacillati</taxon>
        <taxon>Actinomycetota</taxon>
        <taxon>Actinomycetes</taxon>
        <taxon>Kitasatosporales</taxon>
        <taxon>Streptomycetaceae</taxon>
        <taxon>Streptacidiphilus</taxon>
    </lineage>
</organism>
<dbReference type="Gene3D" id="1.10.1780.10">
    <property type="entry name" value="Clp, N-terminal domain"/>
    <property type="match status" value="2"/>
</dbReference>
<reference evidence="4" key="1">
    <citation type="submission" date="2016-10" db="EMBL/GenBank/DDBJ databases">
        <authorList>
            <person name="Varghese N."/>
        </authorList>
    </citation>
    <scope>NUCLEOTIDE SEQUENCE [LARGE SCALE GENOMIC DNA]</scope>
    <source>
        <strain evidence="4">DSM 45096 / BCRC 16803 / CGMCC 4.1857 / CIP 109030 / JCM 12277 / KCTC 19219 / NBRC 100920 / 33214</strain>
    </source>
</reference>
<keyword evidence="3" id="KW-0378">Hydrolase</keyword>
<accession>A0A1H7KZZ8</accession>
<evidence type="ECO:0000313" key="3">
    <source>
        <dbReference type="EMBL" id="SEK91577.1"/>
    </source>
</evidence>
<dbReference type="Pfam" id="PF02861">
    <property type="entry name" value="Clp_N"/>
    <property type="match status" value="1"/>
</dbReference>
<dbReference type="Proteomes" id="UP000183015">
    <property type="component" value="Unassembled WGS sequence"/>
</dbReference>
<dbReference type="GO" id="GO:0006508">
    <property type="term" value="P:proteolysis"/>
    <property type="evidence" value="ECO:0007669"/>
    <property type="project" value="UniProtKB-KW"/>
</dbReference>
<dbReference type="SUPFAM" id="SSF81923">
    <property type="entry name" value="Double Clp-N motif"/>
    <property type="match status" value="2"/>
</dbReference>
<dbReference type="STRING" id="235985.SAMN05414137_104252"/>
<dbReference type="RefSeq" id="WP_042441686.1">
    <property type="nucleotide sequence ID" value="NZ_BBPN01000001.1"/>
</dbReference>
<sequence>MPKINVYLPDDLAAAVKAAGIPVSAVCQKALADAVQVVTVARKGVAALRDPGFDPGSRPEFAGRLGERMTARLRAAIDLGRQAAGEGPLGTAQLLVGLLDEGDNLATRLLPVIGADADALREAAVAIAVEESLPTAAATEGGFWAGMTMAARGAIAASLEASIELGHNYIGCEHLLLGLLAEPESGAGQVLHAAGLDAPAVRRAVGSALAGFAQARQTATPAGGQALQQVLDRLEAIETRLGAAGL</sequence>
<keyword evidence="4" id="KW-1185">Reference proteome</keyword>
<evidence type="ECO:0000259" key="2">
    <source>
        <dbReference type="PROSITE" id="PS51903"/>
    </source>
</evidence>
<evidence type="ECO:0000256" key="1">
    <source>
        <dbReference type="PROSITE-ProRule" id="PRU01251"/>
    </source>
</evidence>
<dbReference type="GO" id="GO:0008233">
    <property type="term" value="F:peptidase activity"/>
    <property type="evidence" value="ECO:0007669"/>
    <property type="project" value="UniProtKB-KW"/>
</dbReference>
<gene>
    <name evidence="3" type="ORF">SAMN05414137_104252</name>
</gene>
<evidence type="ECO:0000313" key="4">
    <source>
        <dbReference type="Proteomes" id="UP000183015"/>
    </source>
</evidence>
<proteinExistence type="predicted"/>
<dbReference type="InterPro" id="IPR036628">
    <property type="entry name" value="Clp_N_dom_sf"/>
</dbReference>
<feature type="domain" description="Clp R" evidence="2">
    <location>
        <begin position="143"/>
        <end position="246"/>
    </location>
</feature>
<dbReference type="PROSITE" id="PS51903">
    <property type="entry name" value="CLP_R"/>
    <property type="match status" value="1"/>
</dbReference>
<dbReference type="OrthoDB" id="3290891at2"/>
<dbReference type="InterPro" id="IPR004176">
    <property type="entry name" value="Clp_R_N"/>
</dbReference>
<keyword evidence="3" id="KW-0067">ATP-binding</keyword>
<dbReference type="GO" id="GO:0005524">
    <property type="term" value="F:ATP binding"/>
    <property type="evidence" value="ECO:0007669"/>
    <property type="project" value="UniProtKB-KW"/>
</dbReference>
<dbReference type="eggNOG" id="COG0542">
    <property type="taxonomic scope" value="Bacteria"/>
</dbReference>
<keyword evidence="1" id="KW-0677">Repeat</keyword>
<name>A0A1H7KZZ8_STRJI</name>
<protein>
    <submittedName>
        <fullName evidence="3">ATP-dependent Clp protease ATP-binding subunit ClpC</fullName>
    </submittedName>
</protein>
<keyword evidence="3" id="KW-0547">Nucleotide-binding</keyword>
<dbReference type="AlphaFoldDB" id="A0A1H7KZZ8"/>